<evidence type="ECO:0000313" key="5">
    <source>
        <dbReference type="EMBL" id="HHF48761.1"/>
    </source>
</evidence>
<dbReference type="GO" id="GO:0016787">
    <property type="term" value="F:hydrolase activity"/>
    <property type="evidence" value="ECO:0007669"/>
    <property type="project" value="UniProtKB-KW"/>
</dbReference>
<dbReference type="PROSITE" id="PS51462">
    <property type="entry name" value="NUDIX"/>
    <property type="match status" value="1"/>
</dbReference>
<evidence type="ECO:0000259" key="2">
    <source>
        <dbReference type="PROSITE" id="PS51462"/>
    </source>
</evidence>
<proteinExistence type="predicted"/>
<dbReference type="PANTHER" id="PTHR43736">
    <property type="entry name" value="ADP-RIBOSE PYROPHOSPHATASE"/>
    <property type="match status" value="1"/>
</dbReference>
<dbReference type="EMBL" id="DRUC01000097">
    <property type="protein sequence ID" value="HHF48761.1"/>
    <property type="molecule type" value="Genomic_DNA"/>
</dbReference>
<comment type="caution">
    <text evidence="3">The sequence shown here is derived from an EMBL/GenBank/DDBJ whole genome shotgun (WGS) entry which is preliminary data.</text>
</comment>
<name>A0A7C3YEL1_9EURY</name>
<organism evidence="3">
    <name type="scientific">Geoglobus ahangari</name>
    <dbReference type="NCBI Taxonomy" id="113653"/>
    <lineage>
        <taxon>Archaea</taxon>
        <taxon>Methanobacteriati</taxon>
        <taxon>Methanobacteriota</taxon>
        <taxon>Archaeoglobi</taxon>
        <taxon>Archaeoglobales</taxon>
        <taxon>Archaeoglobaceae</taxon>
        <taxon>Geoglobus</taxon>
    </lineage>
</organism>
<feature type="domain" description="Nudix hydrolase" evidence="2">
    <location>
        <begin position="7"/>
        <end position="137"/>
    </location>
</feature>
<dbReference type="CDD" id="cd04673">
    <property type="entry name" value="NUDIX_ADPRase"/>
    <property type="match status" value="1"/>
</dbReference>
<dbReference type="EMBL" id="DTAK01000042">
    <property type="protein sequence ID" value="HGU59673.1"/>
    <property type="molecule type" value="Genomic_DNA"/>
</dbReference>
<evidence type="ECO:0000313" key="3">
    <source>
        <dbReference type="EMBL" id="HGE65939.1"/>
    </source>
</evidence>
<accession>A0A7C3YEL1</accession>
<dbReference type="PANTHER" id="PTHR43736:SF1">
    <property type="entry name" value="DIHYDRONEOPTERIN TRIPHOSPHATE DIPHOSPHATASE"/>
    <property type="match status" value="1"/>
</dbReference>
<evidence type="ECO:0000256" key="1">
    <source>
        <dbReference type="ARBA" id="ARBA00022801"/>
    </source>
</evidence>
<evidence type="ECO:0000313" key="4">
    <source>
        <dbReference type="EMBL" id="HGU59673.1"/>
    </source>
</evidence>
<dbReference type="Gene3D" id="3.90.79.10">
    <property type="entry name" value="Nucleoside Triphosphate Pyrophosphohydrolase"/>
    <property type="match status" value="1"/>
</dbReference>
<dbReference type="InterPro" id="IPR020084">
    <property type="entry name" value="NUDIX_hydrolase_CS"/>
</dbReference>
<dbReference type="SUPFAM" id="SSF55811">
    <property type="entry name" value="Nudix"/>
    <property type="match status" value="1"/>
</dbReference>
<dbReference type="PROSITE" id="PS00893">
    <property type="entry name" value="NUDIX_BOX"/>
    <property type="match status" value="1"/>
</dbReference>
<sequence>MRKYPDRPLVGVGAVIIREGKILLVKRANEPNKGRWSVPGGLVRKGESLIEALKREIKEELNVDIEVGDVACVADEIFYDERGEIPYHYVIIDFFAEIYGNPKPGSDAADVKWIPLTEIDRIDVVDFVRMLVRKIIQKDNYIYLRRNK</sequence>
<gene>
    <name evidence="5" type="ORF">ENL48_06470</name>
    <name evidence="4" type="ORF">ENT89_05895</name>
    <name evidence="3" type="ORF">ENX77_02250</name>
</gene>
<protein>
    <submittedName>
        <fullName evidence="3">NUDIX domain-containing protein</fullName>
    </submittedName>
</protein>
<dbReference type="Pfam" id="PF00293">
    <property type="entry name" value="NUDIX"/>
    <property type="match status" value="1"/>
</dbReference>
<reference evidence="3" key="1">
    <citation type="journal article" date="2020" name="mSystems">
        <title>Genome- and Community-Level Interaction Insights into Carbon Utilization and Element Cycling Functions of Hydrothermarchaeota in Hydrothermal Sediment.</title>
        <authorList>
            <person name="Zhou Z."/>
            <person name="Liu Y."/>
            <person name="Xu W."/>
            <person name="Pan J."/>
            <person name="Luo Z.H."/>
            <person name="Li M."/>
        </authorList>
    </citation>
    <scope>NUCLEOTIDE SEQUENCE [LARGE SCALE GENOMIC DNA]</scope>
    <source>
        <strain evidence="5">SpSt-10</strain>
        <strain evidence="4">SpSt-62</strain>
        <strain evidence="3">SpSt-97</strain>
    </source>
</reference>
<dbReference type="InterPro" id="IPR015797">
    <property type="entry name" value="NUDIX_hydrolase-like_dom_sf"/>
</dbReference>
<dbReference type="InterPro" id="IPR000086">
    <property type="entry name" value="NUDIX_hydrolase_dom"/>
</dbReference>
<dbReference type="AlphaFoldDB" id="A0A7C3YEL1"/>
<dbReference type="EMBL" id="DTPI01000013">
    <property type="protein sequence ID" value="HGE65939.1"/>
    <property type="molecule type" value="Genomic_DNA"/>
</dbReference>
<keyword evidence="1" id="KW-0378">Hydrolase</keyword>